<dbReference type="Proteomes" id="UP000001349">
    <property type="component" value="Chromosome"/>
</dbReference>
<dbReference type="Pfam" id="PF01890">
    <property type="entry name" value="CbiG_C"/>
    <property type="match status" value="1"/>
</dbReference>
<dbReference type="STRING" id="394503.Ccel_1273"/>
<evidence type="ECO:0000313" key="5">
    <source>
        <dbReference type="Proteomes" id="UP000001349"/>
    </source>
</evidence>
<dbReference type="HOGENOM" id="CLU_028397_0_0_9"/>
<accession>B8I0Q4</accession>
<dbReference type="PANTHER" id="PTHR37477">
    <property type="entry name" value="COBALT-PRECORRIN-5A HYDROLASE"/>
    <property type="match status" value="1"/>
</dbReference>
<dbReference type="Pfam" id="PF11760">
    <property type="entry name" value="CbiG_N"/>
    <property type="match status" value="1"/>
</dbReference>
<feature type="domain" description="Cobalamin biosynthesis central region" evidence="3">
    <location>
        <begin position="137"/>
        <end position="212"/>
    </location>
</feature>
<dbReference type="InterPro" id="IPR052553">
    <property type="entry name" value="CbiG_hydrolase"/>
</dbReference>
<dbReference type="Gene3D" id="3.30.420.180">
    <property type="entry name" value="CobE/GbiG C-terminal domain"/>
    <property type="match status" value="1"/>
</dbReference>
<dbReference type="InterPro" id="IPR038029">
    <property type="entry name" value="GbiG_N_sf"/>
</dbReference>
<dbReference type="OrthoDB" id="9781023at2"/>
<dbReference type="Gene3D" id="3.40.50.11220">
    <property type="match status" value="1"/>
</dbReference>
<protein>
    <submittedName>
        <fullName evidence="4">Cobalamin (Vitamin B12) biosynthesis CbiG protein</fullName>
    </submittedName>
</protein>
<name>B8I0Q4_RUMCH</name>
<gene>
    <name evidence="4" type="ordered locus">Ccel_1273</name>
</gene>
<dbReference type="KEGG" id="cce:Ccel_1273"/>
<evidence type="ECO:0000313" key="4">
    <source>
        <dbReference type="EMBL" id="ACL75629.1"/>
    </source>
</evidence>
<dbReference type="InterPro" id="IPR036518">
    <property type="entry name" value="CobE/GbiG_C_sf"/>
</dbReference>
<reference evidence="4 5" key="1">
    <citation type="submission" date="2009-01" db="EMBL/GenBank/DDBJ databases">
        <title>Complete sequence of Clostridium cellulolyticum H10.</title>
        <authorList>
            <consortium name="US DOE Joint Genome Institute"/>
            <person name="Lucas S."/>
            <person name="Copeland A."/>
            <person name="Lapidus A."/>
            <person name="Glavina del Rio T."/>
            <person name="Dalin E."/>
            <person name="Tice H."/>
            <person name="Bruce D."/>
            <person name="Goodwin L."/>
            <person name="Pitluck S."/>
            <person name="Chertkov O."/>
            <person name="Saunders E."/>
            <person name="Brettin T."/>
            <person name="Detter J.C."/>
            <person name="Han C."/>
            <person name="Larimer F."/>
            <person name="Land M."/>
            <person name="Hauser L."/>
            <person name="Kyrpides N."/>
            <person name="Ivanova N."/>
            <person name="Zhou J."/>
            <person name="Richardson P."/>
        </authorList>
    </citation>
    <scope>NUCLEOTIDE SEQUENCE [LARGE SCALE GENOMIC DNA]</scope>
    <source>
        <strain evidence="5">ATCC 35319 / DSM 5812 / JCM 6584 / H10</strain>
    </source>
</reference>
<sequence>MRITLAAFTKQGGRLCLNLKQKLNTQGYNAEGYCKYHLDGVEVLKDDLEEFTKNAFGASDAIVFIGAAGIAVRAIAPFVTSKDCDPAVLVIDERGKYVIPILSGHIGGANELASIIAKVLNAQAVITTATDINGRFAADSWAVNAGCHIMNINMIKKVSAAILNGEKVGLHSDFPIEGSLPDNVIISDSEKVGICISDSSKPIFSETLQLMPKQYVLGIGCRRNTKYSELLNFVNFILDINGISPYAIEAIASIDLKSNENAICSLSTDWKIPFYTYSANELAELPGDFSKSGFVKEITGVDNVCERAAVKANSGRLVVPKCSWDGITAALSKRDWRCRF</sequence>
<feature type="domain" description="CobE/GbiG C-terminal" evidence="1">
    <location>
        <begin position="215"/>
        <end position="331"/>
    </location>
</feature>
<dbReference type="AlphaFoldDB" id="B8I0Q4"/>
<dbReference type="InterPro" id="IPR002750">
    <property type="entry name" value="CobE/GbiG_C"/>
</dbReference>
<keyword evidence="5" id="KW-1185">Reference proteome</keyword>
<dbReference type="EMBL" id="CP001348">
    <property type="protein sequence ID" value="ACL75629.1"/>
    <property type="molecule type" value="Genomic_DNA"/>
</dbReference>
<evidence type="ECO:0000259" key="3">
    <source>
        <dbReference type="Pfam" id="PF11761"/>
    </source>
</evidence>
<dbReference type="eggNOG" id="COG2073">
    <property type="taxonomic scope" value="Bacteria"/>
</dbReference>
<evidence type="ECO:0000259" key="2">
    <source>
        <dbReference type="Pfam" id="PF11760"/>
    </source>
</evidence>
<dbReference type="RefSeq" id="WP_015924778.1">
    <property type="nucleotide sequence ID" value="NC_011898.1"/>
</dbReference>
<dbReference type="GO" id="GO:0009236">
    <property type="term" value="P:cobalamin biosynthetic process"/>
    <property type="evidence" value="ECO:0007669"/>
    <property type="project" value="InterPro"/>
</dbReference>
<evidence type="ECO:0000259" key="1">
    <source>
        <dbReference type="Pfam" id="PF01890"/>
    </source>
</evidence>
<dbReference type="PANTHER" id="PTHR37477:SF1">
    <property type="entry name" value="COBALT-PRECORRIN-5A HYDROLASE"/>
    <property type="match status" value="1"/>
</dbReference>
<feature type="domain" description="Cobalamin synthesis G N-terminal" evidence="2">
    <location>
        <begin position="51"/>
        <end position="131"/>
    </location>
</feature>
<dbReference type="Pfam" id="PF11761">
    <property type="entry name" value="CbiG_mid"/>
    <property type="match status" value="1"/>
</dbReference>
<dbReference type="SUPFAM" id="SSF159672">
    <property type="entry name" value="CbiG N-terminal domain-like"/>
    <property type="match status" value="1"/>
</dbReference>
<proteinExistence type="predicted"/>
<dbReference type="InterPro" id="IPR021744">
    <property type="entry name" value="CbiG_N"/>
</dbReference>
<organism evidence="4 5">
    <name type="scientific">Ruminiclostridium cellulolyticum (strain ATCC 35319 / DSM 5812 / JCM 6584 / H10)</name>
    <name type="common">Clostridium cellulolyticum</name>
    <dbReference type="NCBI Taxonomy" id="394503"/>
    <lineage>
        <taxon>Bacteria</taxon>
        <taxon>Bacillati</taxon>
        <taxon>Bacillota</taxon>
        <taxon>Clostridia</taxon>
        <taxon>Eubacteriales</taxon>
        <taxon>Oscillospiraceae</taxon>
        <taxon>Ruminiclostridium</taxon>
    </lineage>
</organism>
<dbReference type="InterPro" id="IPR021745">
    <property type="entry name" value="CbiG_mid"/>
</dbReference>
<dbReference type="SUPFAM" id="SSF159664">
    <property type="entry name" value="CobE/GbiG C-terminal domain-like"/>
    <property type="match status" value="1"/>
</dbReference>